<evidence type="ECO:0000313" key="2">
    <source>
        <dbReference type="Proteomes" id="UP000887574"/>
    </source>
</evidence>
<keyword evidence="2" id="KW-1185">Reference proteome</keyword>
<name>A0A915ETF6_9BILA</name>
<organism evidence="2 3">
    <name type="scientific">Ditylenchus dipsaci</name>
    <dbReference type="NCBI Taxonomy" id="166011"/>
    <lineage>
        <taxon>Eukaryota</taxon>
        <taxon>Metazoa</taxon>
        <taxon>Ecdysozoa</taxon>
        <taxon>Nematoda</taxon>
        <taxon>Chromadorea</taxon>
        <taxon>Rhabditida</taxon>
        <taxon>Tylenchina</taxon>
        <taxon>Tylenchomorpha</taxon>
        <taxon>Sphaerularioidea</taxon>
        <taxon>Anguinidae</taxon>
        <taxon>Anguininae</taxon>
        <taxon>Ditylenchus</taxon>
    </lineage>
</organism>
<feature type="compositionally biased region" description="Basic and acidic residues" evidence="1">
    <location>
        <begin position="1"/>
        <end position="19"/>
    </location>
</feature>
<feature type="compositionally biased region" description="Polar residues" evidence="1">
    <location>
        <begin position="22"/>
        <end position="31"/>
    </location>
</feature>
<sequence length="100" mass="11711">MHFDGDQKIEDVKSEKDDSFDIPSSSLPKSNAQEKEALSKVRHYYIPVQEKGQWKFDTFCDLQNVVSMSKTIIFVNNTKFMDRRSRKTTQRKRLQCICGC</sequence>
<proteinExistence type="predicted"/>
<evidence type="ECO:0000313" key="3">
    <source>
        <dbReference type="WBParaSite" id="jg9629"/>
    </source>
</evidence>
<dbReference type="Proteomes" id="UP000887574">
    <property type="component" value="Unplaced"/>
</dbReference>
<feature type="region of interest" description="Disordered" evidence="1">
    <location>
        <begin position="1"/>
        <end position="34"/>
    </location>
</feature>
<dbReference type="WBParaSite" id="jg9629">
    <property type="protein sequence ID" value="jg9629"/>
    <property type="gene ID" value="jg9629"/>
</dbReference>
<reference evidence="3" key="1">
    <citation type="submission" date="2022-11" db="UniProtKB">
        <authorList>
            <consortium name="WormBaseParasite"/>
        </authorList>
    </citation>
    <scope>IDENTIFICATION</scope>
</reference>
<evidence type="ECO:0000256" key="1">
    <source>
        <dbReference type="SAM" id="MobiDB-lite"/>
    </source>
</evidence>
<accession>A0A915ETF6</accession>
<protein>
    <submittedName>
        <fullName evidence="3">Uncharacterized protein</fullName>
    </submittedName>
</protein>
<dbReference type="AlphaFoldDB" id="A0A915ETF6"/>